<protein>
    <submittedName>
        <fullName evidence="2">Metal-dependent hydrolase</fullName>
    </submittedName>
</protein>
<gene>
    <name evidence="2" type="ORF">MOV92_18990</name>
</gene>
<dbReference type="PANTHER" id="PTHR35531">
    <property type="entry name" value="INNER MEMBRANE PROTEIN YBCI-RELATED"/>
    <property type="match status" value="1"/>
</dbReference>
<keyword evidence="1" id="KW-0812">Transmembrane</keyword>
<accession>A0ABY3XD33</accession>
<dbReference type="PANTHER" id="PTHR35531:SF1">
    <property type="entry name" value="INNER MEMBRANE PROTEIN YBCI-RELATED"/>
    <property type="match status" value="1"/>
</dbReference>
<dbReference type="Proteomes" id="UP000829194">
    <property type="component" value="Chromosome"/>
</dbReference>
<feature type="transmembrane region" description="Helical" evidence="1">
    <location>
        <begin position="58"/>
        <end position="77"/>
    </location>
</feature>
<keyword evidence="1" id="KW-1133">Transmembrane helix</keyword>
<evidence type="ECO:0000313" key="2">
    <source>
        <dbReference type="EMBL" id="UNP28550.1"/>
    </source>
</evidence>
<keyword evidence="3" id="KW-1185">Reference proteome</keyword>
<sequence length="180" mass="19208">MPTIMTHAVVPLALGWALGPRTIPSRLLVAGAIAAMLPDADVAAFKLGIAYADDFGHRGASHSFAFAAILAVFGALASRWLRAPPSRAALWLFVCAASHPLLDALTDGGLGVALYWPWSDARIFAPWRPIEVSPIGARFFSARGLQVLWSEARWIVLPALAVGALGASLRRMSMRAEPAR</sequence>
<evidence type="ECO:0000313" key="3">
    <source>
        <dbReference type="Proteomes" id="UP000829194"/>
    </source>
</evidence>
<name>A0ABY3XD33_9GAMM</name>
<dbReference type="EMBL" id="CP093547">
    <property type="protein sequence ID" value="UNP28550.1"/>
    <property type="molecule type" value="Genomic_DNA"/>
</dbReference>
<keyword evidence="1" id="KW-0472">Membrane</keyword>
<dbReference type="GO" id="GO:0016787">
    <property type="term" value="F:hydrolase activity"/>
    <property type="evidence" value="ECO:0007669"/>
    <property type="project" value="UniProtKB-KW"/>
</dbReference>
<dbReference type="RefSeq" id="WP_057944126.1">
    <property type="nucleotide sequence ID" value="NZ_CP011131.1"/>
</dbReference>
<keyword evidence="2" id="KW-0378">Hydrolase</keyword>
<dbReference type="Pfam" id="PF04307">
    <property type="entry name" value="YdjM"/>
    <property type="match status" value="1"/>
</dbReference>
<feature type="transmembrane region" description="Helical" evidence="1">
    <location>
        <begin position="152"/>
        <end position="170"/>
    </location>
</feature>
<feature type="transmembrane region" description="Helical" evidence="1">
    <location>
        <begin position="89"/>
        <end position="116"/>
    </location>
</feature>
<proteinExistence type="predicted"/>
<reference evidence="2 3" key="1">
    <citation type="submission" date="2022-03" db="EMBL/GenBank/DDBJ databases">
        <title>Complete genome sequence of Lysobacter capsici VKM B-2533 and Lysobacter gummosus 10.1.1, promising sources of lytic agents.</title>
        <authorList>
            <person name="Tarlachkov S.V."/>
            <person name="Kudryakova I.V."/>
            <person name="Afoshin A.S."/>
            <person name="Leontyevskaya E.A."/>
            <person name="Leontyevskaya N.V."/>
        </authorList>
    </citation>
    <scope>NUCLEOTIDE SEQUENCE [LARGE SCALE GENOMIC DNA]</scope>
    <source>
        <strain evidence="2 3">10.1.1</strain>
    </source>
</reference>
<evidence type="ECO:0000256" key="1">
    <source>
        <dbReference type="SAM" id="Phobius"/>
    </source>
</evidence>
<dbReference type="InterPro" id="IPR007404">
    <property type="entry name" value="YdjM-like"/>
</dbReference>
<organism evidence="2 3">
    <name type="scientific">Lysobacter gummosus</name>
    <dbReference type="NCBI Taxonomy" id="262324"/>
    <lineage>
        <taxon>Bacteria</taxon>
        <taxon>Pseudomonadati</taxon>
        <taxon>Pseudomonadota</taxon>
        <taxon>Gammaproteobacteria</taxon>
        <taxon>Lysobacterales</taxon>
        <taxon>Lysobacteraceae</taxon>
        <taxon>Lysobacter</taxon>
    </lineage>
</organism>